<sequence length="405" mass="44167">MNTQHPYDRSDQPRNPYEELGALDDGPLEETPLEDFLGEEAEQRDEAEPEWSPPDHRRGGRRRRNRFAGLPLAVKAVVGLVVLAAFTALGDRWAVLYAEHRAADTLKDRLDLAAAPEVEISGFPFLTQLADKRLESVKVTVPDVAADRVSLAKVSATAHDIRLDADGLTSVRGAHVPRFDGDVLLSFEDLNRELGASQVTFTGEGRDRVRARGTLPVAGHDLRLRAEARIQRQGERGIATEIGGMRLDIGDLATYRPGTRASEGLHLTPKGAADLSRETRKAKALLSVPAIVQRMGVPEATVRDALADDGKLTELTGSAKFARQAERLNLIDLALDNPEVLRRIGLDPNLLDELSGLTRPVLADRLALAFELPKPEQGDVRLDDVRVEEDGIRVRVSGSGLNVGS</sequence>
<gene>
    <name evidence="3" type="ORF">STAFG_5908</name>
</gene>
<accession>S4NF58</accession>
<protein>
    <recommendedName>
        <fullName evidence="5">DUF2993 domain-containing protein</fullName>
    </recommendedName>
</protein>
<keyword evidence="2" id="KW-0812">Transmembrane</keyword>
<reference evidence="3 4" key="1">
    <citation type="submission" date="2013-02" db="EMBL/GenBank/DDBJ databases">
        <title>Draft Genome Sequence of Streptomyces afghaniensis, Which Produces Compounds of the Julimycin B-Complex.</title>
        <authorList>
            <person name="Gruening B.A."/>
            <person name="Praeg A."/>
            <person name="Erxleben A."/>
            <person name="Guenther S."/>
            <person name="Fiedler H.-P."/>
            <person name="Goodfellow M."/>
            <person name="Mueller M."/>
        </authorList>
    </citation>
    <scope>NUCLEOTIDE SEQUENCE [LARGE SCALE GENOMIC DNA]</scope>
    <source>
        <strain evidence="3 4">772</strain>
    </source>
</reference>
<feature type="region of interest" description="Disordered" evidence="1">
    <location>
        <begin position="1"/>
        <end position="62"/>
    </location>
</feature>
<dbReference type="RefSeq" id="WP_020274781.1">
    <property type="nucleotide sequence ID" value="NZ_KE354287.1"/>
</dbReference>
<evidence type="ECO:0008006" key="5">
    <source>
        <dbReference type="Google" id="ProtNLM"/>
    </source>
</evidence>
<evidence type="ECO:0000256" key="1">
    <source>
        <dbReference type="SAM" id="MobiDB-lite"/>
    </source>
</evidence>
<dbReference type="Proteomes" id="UP000015001">
    <property type="component" value="Unassembled WGS sequence"/>
</dbReference>
<evidence type="ECO:0000313" key="3">
    <source>
        <dbReference type="EMBL" id="EPJ37039.1"/>
    </source>
</evidence>
<proteinExistence type="predicted"/>
<name>S4NF58_9ACTN</name>
<evidence type="ECO:0000256" key="2">
    <source>
        <dbReference type="SAM" id="Phobius"/>
    </source>
</evidence>
<dbReference type="InterPro" id="IPR021373">
    <property type="entry name" value="DUF2993"/>
</dbReference>
<feature type="transmembrane region" description="Helical" evidence="2">
    <location>
        <begin position="67"/>
        <end position="89"/>
    </location>
</feature>
<keyword evidence="2" id="KW-1133">Transmembrane helix</keyword>
<evidence type="ECO:0000313" key="4">
    <source>
        <dbReference type="Proteomes" id="UP000015001"/>
    </source>
</evidence>
<dbReference type="AlphaFoldDB" id="S4NF58"/>
<comment type="caution">
    <text evidence="3">The sequence shown here is derived from an EMBL/GenBank/DDBJ whole genome shotgun (WGS) entry which is preliminary data.</text>
</comment>
<dbReference type="EMBL" id="AOPY01001524">
    <property type="protein sequence ID" value="EPJ37039.1"/>
    <property type="molecule type" value="Genomic_DNA"/>
</dbReference>
<dbReference type="Pfam" id="PF11209">
    <property type="entry name" value="LmeA"/>
    <property type="match status" value="1"/>
</dbReference>
<feature type="compositionally biased region" description="Acidic residues" evidence="1">
    <location>
        <begin position="26"/>
        <end position="49"/>
    </location>
</feature>
<keyword evidence="4" id="KW-1185">Reference proteome</keyword>
<dbReference type="HOGENOM" id="CLU_052034_0_0_11"/>
<keyword evidence="2" id="KW-0472">Membrane</keyword>
<organism evidence="3 4">
    <name type="scientific">Streptomyces afghaniensis 772</name>
    <dbReference type="NCBI Taxonomy" id="1283301"/>
    <lineage>
        <taxon>Bacteria</taxon>
        <taxon>Bacillati</taxon>
        <taxon>Actinomycetota</taxon>
        <taxon>Actinomycetes</taxon>
        <taxon>Kitasatosporales</taxon>
        <taxon>Streptomycetaceae</taxon>
        <taxon>Streptomyces</taxon>
    </lineage>
</organism>
<dbReference type="OrthoDB" id="3215846at2"/>
<dbReference type="PATRIC" id="fig|1283301.3.peg.5873"/>
<feature type="compositionally biased region" description="Basic and acidic residues" evidence="1">
    <location>
        <begin position="1"/>
        <end position="12"/>
    </location>
</feature>